<dbReference type="AlphaFoldDB" id="A0A5B7D8N8"/>
<proteinExistence type="predicted"/>
<feature type="region of interest" description="Disordered" evidence="1">
    <location>
        <begin position="1"/>
        <end position="35"/>
    </location>
</feature>
<organism evidence="2 3">
    <name type="scientific">Portunus trituberculatus</name>
    <name type="common">Swimming crab</name>
    <name type="synonym">Neptunus trituberculatus</name>
    <dbReference type="NCBI Taxonomy" id="210409"/>
    <lineage>
        <taxon>Eukaryota</taxon>
        <taxon>Metazoa</taxon>
        <taxon>Ecdysozoa</taxon>
        <taxon>Arthropoda</taxon>
        <taxon>Crustacea</taxon>
        <taxon>Multicrustacea</taxon>
        <taxon>Malacostraca</taxon>
        <taxon>Eumalacostraca</taxon>
        <taxon>Eucarida</taxon>
        <taxon>Decapoda</taxon>
        <taxon>Pleocyemata</taxon>
        <taxon>Brachyura</taxon>
        <taxon>Eubrachyura</taxon>
        <taxon>Portunoidea</taxon>
        <taxon>Portunidae</taxon>
        <taxon>Portuninae</taxon>
        <taxon>Portunus</taxon>
    </lineage>
</organism>
<comment type="caution">
    <text evidence="2">The sequence shown here is derived from an EMBL/GenBank/DDBJ whole genome shotgun (WGS) entry which is preliminary data.</text>
</comment>
<dbReference type="Proteomes" id="UP000324222">
    <property type="component" value="Unassembled WGS sequence"/>
</dbReference>
<feature type="compositionally biased region" description="Polar residues" evidence="1">
    <location>
        <begin position="15"/>
        <end position="24"/>
    </location>
</feature>
<gene>
    <name evidence="2" type="ORF">E2C01_010523</name>
</gene>
<keyword evidence="3" id="KW-1185">Reference proteome</keyword>
<dbReference type="EMBL" id="VSRR010000610">
    <property type="protein sequence ID" value="MPC17659.1"/>
    <property type="molecule type" value="Genomic_DNA"/>
</dbReference>
<feature type="compositionally biased region" description="Low complexity" evidence="1">
    <location>
        <begin position="25"/>
        <end position="35"/>
    </location>
</feature>
<evidence type="ECO:0000313" key="3">
    <source>
        <dbReference type="Proteomes" id="UP000324222"/>
    </source>
</evidence>
<protein>
    <submittedName>
        <fullName evidence="2">Uncharacterized protein</fullName>
    </submittedName>
</protein>
<reference evidence="2 3" key="1">
    <citation type="submission" date="2019-05" db="EMBL/GenBank/DDBJ databases">
        <title>Another draft genome of Portunus trituberculatus and its Hox gene families provides insights of decapod evolution.</title>
        <authorList>
            <person name="Jeong J.-H."/>
            <person name="Song I."/>
            <person name="Kim S."/>
            <person name="Choi T."/>
            <person name="Kim D."/>
            <person name="Ryu S."/>
            <person name="Kim W."/>
        </authorList>
    </citation>
    <scope>NUCLEOTIDE SEQUENCE [LARGE SCALE GENOMIC DNA]</scope>
    <source>
        <tissue evidence="2">Muscle</tissue>
    </source>
</reference>
<name>A0A5B7D8N8_PORTR</name>
<evidence type="ECO:0000256" key="1">
    <source>
        <dbReference type="SAM" id="MobiDB-lite"/>
    </source>
</evidence>
<sequence length="253" mass="27455">MLAVPLPGSDGFPGTSMQGPPQTNSSSSSDLRSSTSVNITINREHQLRGTKHQINDVSYKGTSSSCFKRSKSISRRCDSFILSVLILSLRLRSTSLCVTLRFSSRVELLSRGFMTLSEARGARLRDVTRCYECQSGLRGLSRGAIGLRAGQKTGDCARHSPLWKAVHAPIGTKSITSTLQGKPATRTVDIPEFSVSVRRAKLGARIGDAESLTVESSKASRWARDTLSSSHSQSLSPLVTEKMCKRLILEQVG</sequence>
<accession>A0A5B7D8N8</accession>
<evidence type="ECO:0000313" key="2">
    <source>
        <dbReference type="EMBL" id="MPC17659.1"/>
    </source>
</evidence>